<dbReference type="EMBL" id="JBHFFA010000055">
    <property type="protein sequence ID" value="KAL2603124.1"/>
    <property type="molecule type" value="Genomic_DNA"/>
</dbReference>
<comment type="similarity">
    <text evidence="4">Belongs to the EXORDIUM family.</text>
</comment>
<dbReference type="Proteomes" id="UP001605036">
    <property type="component" value="Unassembled WGS sequence"/>
</dbReference>
<comment type="caution">
    <text evidence="6">The sequence shown here is derived from an EMBL/GenBank/DDBJ whole genome shotgun (WGS) entry which is preliminary data.</text>
</comment>
<feature type="chain" id="PRO_5044843744" evidence="5">
    <location>
        <begin position="29"/>
        <end position="332"/>
    </location>
</feature>
<evidence type="ECO:0000256" key="3">
    <source>
        <dbReference type="ARBA" id="ARBA00022729"/>
    </source>
</evidence>
<organism evidence="6 7">
    <name type="scientific">Riccia fluitans</name>
    <dbReference type="NCBI Taxonomy" id="41844"/>
    <lineage>
        <taxon>Eukaryota</taxon>
        <taxon>Viridiplantae</taxon>
        <taxon>Streptophyta</taxon>
        <taxon>Embryophyta</taxon>
        <taxon>Marchantiophyta</taxon>
        <taxon>Marchantiopsida</taxon>
        <taxon>Marchantiidae</taxon>
        <taxon>Marchantiales</taxon>
        <taxon>Ricciaceae</taxon>
        <taxon>Riccia</taxon>
    </lineage>
</organism>
<dbReference type="AlphaFoldDB" id="A0ABD1XE58"/>
<dbReference type="PANTHER" id="PTHR31279:SF58">
    <property type="entry name" value="PROTEIN EXORDIUM-LIKE 2"/>
    <property type="match status" value="1"/>
</dbReference>
<dbReference type="GO" id="GO:0005576">
    <property type="term" value="C:extracellular region"/>
    <property type="evidence" value="ECO:0007669"/>
    <property type="project" value="UniProtKB-SubCell"/>
</dbReference>
<dbReference type="InterPro" id="IPR006766">
    <property type="entry name" value="EXORDIUM-like"/>
</dbReference>
<name>A0ABD1XE58_9MARC</name>
<proteinExistence type="inferred from homology"/>
<keyword evidence="7" id="KW-1185">Reference proteome</keyword>
<sequence>MGLANLSKVLGFIMLQVMLMIFVSQSECRPDPPTSRHLLKLVSSPSVLLSYHNGPTLSSTPSNTISSSSVYIIWYGDFSESQKSIVRDFFSSFNSDLESPSVSSWWKLTNGYTDTRGWTIPSQIYLEAEMSVSSSSRGKSLKNSDVEDLVVGSVKDGFFPTNSHGFYLVLTSEDVKVEGFCRSSCGRHAVVDTGDSQLVFGWVGNSAQQCAGRCAWPFASPKFGSPESFPAPLLAPNGDVGMDGLIINVATILAGGFTNPFGNGYYQGDAGVPLEAATACAGLYGPGAFPGFPGELSREVITGISFNALGVNDRRFLLPSIWDPLNSQCSYP</sequence>
<keyword evidence="2" id="KW-0964">Secreted</keyword>
<evidence type="ECO:0000256" key="5">
    <source>
        <dbReference type="SAM" id="SignalP"/>
    </source>
</evidence>
<keyword evidence="3 5" id="KW-0732">Signal</keyword>
<evidence type="ECO:0000313" key="6">
    <source>
        <dbReference type="EMBL" id="KAL2603124.1"/>
    </source>
</evidence>
<evidence type="ECO:0000256" key="4">
    <source>
        <dbReference type="ARBA" id="ARBA00023591"/>
    </source>
</evidence>
<gene>
    <name evidence="6" type="ORF">R1flu_013190</name>
</gene>
<dbReference type="PANTHER" id="PTHR31279">
    <property type="entry name" value="PROTEIN EXORDIUM-LIKE 5"/>
    <property type="match status" value="1"/>
</dbReference>
<accession>A0ABD1XE58</accession>
<evidence type="ECO:0000256" key="1">
    <source>
        <dbReference type="ARBA" id="ARBA00004613"/>
    </source>
</evidence>
<evidence type="ECO:0000256" key="2">
    <source>
        <dbReference type="ARBA" id="ARBA00022525"/>
    </source>
</evidence>
<comment type="subcellular location">
    <subcellularLocation>
        <location evidence="1">Secreted</location>
    </subcellularLocation>
</comment>
<evidence type="ECO:0000313" key="7">
    <source>
        <dbReference type="Proteomes" id="UP001605036"/>
    </source>
</evidence>
<dbReference type="Pfam" id="PF04674">
    <property type="entry name" value="Phi_1"/>
    <property type="match status" value="1"/>
</dbReference>
<protein>
    <submittedName>
        <fullName evidence="6">Uncharacterized protein</fullName>
    </submittedName>
</protein>
<feature type="signal peptide" evidence="5">
    <location>
        <begin position="1"/>
        <end position="28"/>
    </location>
</feature>
<reference evidence="6 7" key="1">
    <citation type="submission" date="2024-09" db="EMBL/GenBank/DDBJ databases">
        <title>Chromosome-scale assembly of Riccia fluitans.</title>
        <authorList>
            <person name="Paukszto L."/>
            <person name="Sawicki J."/>
            <person name="Karawczyk K."/>
            <person name="Piernik-Szablinska J."/>
            <person name="Szczecinska M."/>
            <person name="Mazdziarz M."/>
        </authorList>
    </citation>
    <scope>NUCLEOTIDE SEQUENCE [LARGE SCALE GENOMIC DNA]</scope>
    <source>
        <strain evidence="6">Rf_01</strain>
        <tissue evidence="6">Aerial parts of the thallus</tissue>
    </source>
</reference>